<keyword evidence="1" id="KW-0732">Signal</keyword>
<gene>
    <name evidence="2" type="ORF">HC248_01073</name>
</gene>
<sequence length="237" mass="23398">MRLNKISLAAMVIGSGLLLAACGGGGSGGSTANLSISGTAAVGVAIEGTAVATCKSGTGTAVSNATTGNYTVNVAGGVGPCLLKLTPTNPDRVLFPVLYSVSSGVGASQTSNITPLTSLLVTYLSSVPGITAASPEAWFSSPSTVALLSNPTALNLRITRDFIPAIKILVPSLNLAGSEFLGTAFVTNPNSSTTDKDLESLKLAITNNTITLSGLINNLKSNAAATPAVTAATGAAS</sequence>
<reference evidence="2 3" key="1">
    <citation type="submission" date="2020-04" db="EMBL/GenBank/DDBJ databases">
        <title>Complete genome of a Psychrophilic, Marine, Gas Vacuolate Bacterium Polaromonas vacuolata KCTC 22033T.</title>
        <authorList>
            <person name="Hwang K."/>
            <person name="Kim K.M."/>
        </authorList>
    </citation>
    <scope>NUCLEOTIDE SEQUENCE [LARGE SCALE GENOMIC DNA]</scope>
    <source>
        <strain evidence="2 3">KCTC 22033</strain>
    </source>
</reference>
<organism evidence="2 3">
    <name type="scientific">Polaromonas vacuolata</name>
    <dbReference type="NCBI Taxonomy" id="37448"/>
    <lineage>
        <taxon>Bacteria</taxon>
        <taxon>Pseudomonadati</taxon>
        <taxon>Pseudomonadota</taxon>
        <taxon>Betaproteobacteria</taxon>
        <taxon>Burkholderiales</taxon>
        <taxon>Comamonadaceae</taxon>
        <taxon>Polaromonas</taxon>
    </lineage>
</organism>
<feature type="signal peptide" evidence="1">
    <location>
        <begin position="1"/>
        <end position="20"/>
    </location>
</feature>
<dbReference type="PROSITE" id="PS51257">
    <property type="entry name" value="PROKAR_LIPOPROTEIN"/>
    <property type="match status" value="1"/>
</dbReference>
<evidence type="ECO:0008006" key="4">
    <source>
        <dbReference type="Google" id="ProtNLM"/>
    </source>
</evidence>
<protein>
    <recommendedName>
        <fullName evidence="4">Lipoprotein</fullName>
    </recommendedName>
</protein>
<evidence type="ECO:0000256" key="1">
    <source>
        <dbReference type="SAM" id="SignalP"/>
    </source>
</evidence>
<feature type="chain" id="PRO_5026098109" description="Lipoprotein" evidence="1">
    <location>
        <begin position="21"/>
        <end position="237"/>
    </location>
</feature>
<keyword evidence="3" id="KW-1185">Reference proteome</keyword>
<dbReference type="EMBL" id="CP051461">
    <property type="protein sequence ID" value="QJC55790.1"/>
    <property type="molecule type" value="Genomic_DNA"/>
</dbReference>
<dbReference type="RefSeq" id="WP_168921600.1">
    <property type="nucleotide sequence ID" value="NZ_CP051461.1"/>
</dbReference>
<proteinExistence type="predicted"/>
<dbReference type="KEGG" id="pvac:HC248_01073"/>
<evidence type="ECO:0000313" key="3">
    <source>
        <dbReference type="Proteomes" id="UP000502041"/>
    </source>
</evidence>
<dbReference type="AlphaFoldDB" id="A0A6H2H7I1"/>
<dbReference type="Proteomes" id="UP000502041">
    <property type="component" value="Chromosome"/>
</dbReference>
<accession>A0A6H2H7I1</accession>
<evidence type="ECO:0000313" key="2">
    <source>
        <dbReference type="EMBL" id="QJC55790.1"/>
    </source>
</evidence>
<name>A0A6H2H7I1_9BURK</name>